<feature type="domain" description="Transposase putative helix-turn-helix" evidence="1">
    <location>
        <begin position="19"/>
        <end position="42"/>
    </location>
</feature>
<name>A0A2A5T399_9GAMM</name>
<dbReference type="AlphaFoldDB" id="A0A2A5T399"/>
<accession>A0A2A5T399</accession>
<gene>
    <name evidence="2" type="ORF">BTN49_1826</name>
</gene>
<dbReference type="Pfam" id="PF12323">
    <property type="entry name" value="HTH_OrfB_IS605"/>
    <property type="match status" value="1"/>
</dbReference>
<dbReference type="InterPro" id="IPR021027">
    <property type="entry name" value="Transposase_put_HTH"/>
</dbReference>
<protein>
    <recommendedName>
        <fullName evidence="1">Transposase putative helix-turn-helix domain-containing protein</fullName>
    </recommendedName>
</protein>
<comment type="caution">
    <text evidence="2">The sequence shown here is derived from an EMBL/GenBank/DDBJ whole genome shotgun (WGS) entry which is preliminary data.</text>
</comment>
<evidence type="ECO:0000259" key="1">
    <source>
        <dbReference type="Pfam" id="PF12323"/>
    </source>
</evidence>
<sequence>MDLRFSKATLNYKYDQIKLIALKYRFYPNNEQALMLVQTFGYV</sequence>
<evidence type="ECO:0000313" key="3">
    <source>
        <dbReference type="Proteomes" id="UP000219020"/>
    </source>
</evidence>
<dbReference type="Proteomes" id="UP000219020">
    <property type="component" value="Unassembled WGS sequence"/>
</dbReference>
<dbReference type="EMBL" id="NBYY01000016">
    <property type="protein sequence ID" value="PCS22600.1"/>
    <property type="molecule type" value="Genomic_DNA"/>
</dbReference>
<proteinExistence type="predicted"/>
<keyword evidence="3" id="KW-1185">Reference proteome</keyword>
<reference evidence="3" key="1">
    <citation type="submission" date="2017-04" db="EMBL/GenBank/DDBJ databases">
        <title>Genome evolution of the luminous symbionts of deep sea anglerfish.</title>
        <authorList>
            <person name="Hendry T.A."/>
        </authorList>
    </citation>
    <scope>NUCLEOTIDE SEQUENCE [LARGE SCALE GENOMIC DNA]</scope>
</reference>
<evidence type="ECO:0000313" key="2">
    <source>
        <dbReference type="EMBL" id="PCS22600.1"/>
    </source>
</evidence>
<organism evidence="2 3">
    <name type="scientific">Candidatus Enterovibrio escicola</name>
    <dbReference type="NCBI Taxonomy" id="1927127"/>
    <lineage>
        <taxon>Bacteria</taxon>
        <taxon>Pseudomonadati</taxon>
        <taxon>Pseudomonadota</taxon>
        <taxon>Gammaproteobacteria</taxon>
        <taxon>Vibrionales</taxon>
        <taxon>Vibrionaceae</taxon>
        <taxon>Enterovibrio</taxon>
    </lineage>
</organism>